<comment type="caution">
    <text evidence="7">The sequence shown here is derived from an EMBL/GenBank/DDBJ whole genome shotgun (WGS) entry which is preliminary data.</text>
</comment>
<reference evidence="7 8" key="1">
    <citation type="journal article" date="2015" name="Sci. Rep.">
        <title>Genome of the facultative scuticociliatosis pathogen Pseudocohnilembus persalinus provides insight into its virulence through horizontal gene transfer.</title>
        <authorList>
            <person name="Xiong J."/>
            <person name="Wang G."/>
            <person name="Cheng J."/>
            <person name="Tian M."/>
            <person name="Pan X."/>
            <person name="Warren A."/>
            <person name="Jiang C."/>
            <person name="Yuan D."/>
            <person name="Miao W."/>
        </authorList>
    </citation>
    <scope>NUCLEOTIDE SEQUENCE [LARGE SCALE GENOMIC DNA]</scope>
    <source>
        <strain evidence="7">36N120E</strain>
    </source>
</reference>
<dbReference type="GO" id="GO:0030030">
    <property type="term" value="P:cell projection organization"/>
    <property type="evidence" value="ECO:0007669"/>
    <property type="project" value="UniProtKB-KW"/>
</dbReference>
<evidence type="ECO:0000256" key="3">
    <source>
        <dbReference type="ARBA" id="ARBA00022794"/>
    </source>
</evidence>
<keyword evidence="4" id="KW-0206">Cytoskeleton</keyword>
<feature type="region of interest" description="Disordered" evidence="6">
    <location>
        <begin position="1"/>
        <end position="33"/>
    </location>
</feature>
<gene>
    <name evidence="7" type="ORF">PPERSA_03379</name>
</gene>
<dbReference type="InParanoid" id="A0A0V0R1L7"/>
<evidence type="ECO:0000313" key="8">
    <source>
        <dbReference type="Proteomes" id="UP000054937"/>
    </source>
</evidence>
<evidence type="ECO:0000256" key="5">
    <source>
        <dbReference type="ARBA" id="ARBA00023273"/>
    </source>
</evidence>
<keyword evidence="5" id="KW-0966">Cell projection</keyword>
<evidence type="ECO:0000313" key="7">
    <source>
        <dbReference type="EMBL" id="KRX08385.1"/>
    </source>
</evidence>
<organism evidence="7 8">
    <name type="scientific">Pseudocohnilembus persalinus</name>
    <name type="common">Ciliate</name>
    <dbReference type="NCBI Taxonomy" id="266149"/>
    <lineage>
        <taxon>Eukaryota</taxon>
        <taxon>Sar</taxon>
        <taxon>Alveolata</taxon>
        <taxon>Ciliophora</taxon>
        <taxon>Intramacronucleata</taxon>
        <taxon>Oligohymenophorea</taxon>
        <taxon>Scuticociliatia</taxon>
        <taxon>Philasterida</taxon>
        <taxon>Pseudocohnilembidae</taxon>
        <taxon>Pseudocohnilembus</taxon>
    </lineage>
</organism>
<evidence type="ECO:0000256" key="4">
    <source>
        <dbReference type="ARBA" id="ARBA00023212"/>
    </source>
</evidence>
<dbReference type="InterPro" id="IPR010796">
    <property type="entry name" value="C2_B9-type_dom"/>
</dbReference>
<dbReference type="AlphaFoldDB" id="A0A0V0R1L7"/>
<dbReference type="OrthoDB" id="184109at2759"/>
<dbReference type="Pfam" id="PF07162">
    <property type="entry name" value="B9-C2"/>
    <property type="match status" value="1"/>
</dbReference>
<accession>A0A0V0R1L7</accession>
<keyword evidence="3" id="KW-0970">Cilium biogenesis/degradation</keyword>
<dbReference type="GO" id="GO:0005929">
    <property type="term" value="C:cilium"/>
    <property type="evidence" value="ECO:0007669"/>
    <property type="project" value="UniProtKB-ARBA"/>
</dbReference>
<evidence type="ECO:0000256" key="1">
    <source>
        <dbReference type="ARBA" id="ARBA00004120"/>
    </source>
</evidence>
<feature type="compositionally biased region" description="Polar residues" evidence="6">
    <location>
        <begin position="1"/>
        <end position="19"/>
    </location>
</feature>
<proteinExistence type="predicted"/>
<evidence type="ECO:0000256" key="6">
    <source>
        <dbReference type="SAM" id="MobiDB-lite"/>
    </source>
</evidence>
<sequence length="122" mass="14146">MIGNQGQQEFRNLNQGQNYENRKFQPDYYQSQEKAQGDLKSEVHFLGQIVGGLDFSTKDGIFCEMLPDAGENWDLLEPQQKTYISQTCYADVNKNVFLKNELQQFQIFTHQGRLNVCMESPI</sequence>
<comment type="subcellular location">
    <subcellularLocation>
        <location evidence="1">Cytoplasm</location>
        <location evidence="1">Cytoskeleton</location>
        <location evidence="1">Cilium basal body</location>
    </subcellularLocation>
</comment>
<evidence type="ECO:0000256" key="2">
    <source>
        <dbReference type="ARBA" id="ARBA00022490"/>
    </source>
</evidence>
<keyword evidence="2" id="KW-0963">Cytoplasm</keyword>
<dbReference type="Proteomes" id="UP000054937">
    <property type="component" value="Unassembled WGS sequence"/>
</dbReference>
<dbReference type="EMBL" id="LDAU01000065">
    <property type="protein sequence ID" value="KRX08385.1"/>
    <property type="molecule type" value="Genomic_DNA"/>
</dbReference>
<name>A0A0V0R1L7_PSEPJ</name>
<keyword evidence="8" id="KW-1185">Reference proteome</keyword>
<protein>
    <submittedName>
        <fullName evidence="7">Uncharacterized protein</fullName>
    </submittedName>
</protein>